<reference evidence="6 7" key="1">
    <citation type="submission" date="2014-03" db="EMBL/GenBank/DDBJ databases">
        <title>Genomics of Bifidobacteria.</title>
        <authorList>
            <person name="Ventura M."/>
            <person name="Milani C."/>
            <person name="Lugli G.A."/>
        </authorList>
    </citation>
    <scope>NUCLEOTIDE SEQUENCE [LARGE SCALE GENOMIC DNA]</scope>
    <source>
        <strain evidence="6 7">LMG 11597</strain>
    </source>
</reference>
<dbReference type="PANTHER" id="PTHR30146">
    <property type="entry name" value="LACI-RELATED TRANSCRIPTIONAL REPRESSOR"/>
    <property type="match status" value="1"/>
</dbReference>
<dbReference type="OrthoDB" id="3510266at2"/>
<dbReference type="Proteomes" id="UP000029055">
    <property type="component" value="Unassembled WGS sequence"/>
</dbReference>
<evidence type="ECO:0000313" key="7">
    <source>
        <dbReference type="Proteomes" id="UP000029055"/>
    </source>
</evidence>
<evidence type="ECO:0000256" key="4">
    <source>
        <dbReference type="SAM" id="MobiDB-lite"/>
    </source>
</evidence>
<accession>A0A087E793</accession>
<sequence>MARATIDDVAKAAGVSTFTVSRALRGKEHVAEATREKVLKAAKDLSYTASKSASALASGCTNRIALLSRERMAGWFMGELFDGIYDVLSRNRYDLTIYRAGSAEERAVFFANLPANRNADALIVSGFSATDEEAETLSTMDIPIVSVNSPYTGWCQASVAVDDEAAEATIVRYLAALGHRRFCYIGRIDPLVGAQWGFDARARGYNDEIASLGLANCGMFFIDPGSPRSVKQIIAELLALPERPTALCVWSDHHAVSVMHELRTAGIRIPDEMSVFGFDGADVAATFGLSTMAQPAREIGRLAACKTLDLIAGRPLAEPHTTVPVTLEPGSTTGPWRAEE</sequence>
<keyword evidence="2" id="KW-0238">DNA-binding</keyword>
<feature type="domain" description="HTH lacI-type" evidence="5">
    <location>
        <begin position="4"/>
        <end position="58"/>
    </location>
</feature>
<dbReference type="STRING" id="77635.BISU_0117"/>
<dbReference type="PANTHER" id="PTHR30146:SF155">
    <property type="entry name" value="ALANINE RACEMASE"/>
    <property type="match status" value="1"/>
</dbReference>
<dbReference type="SUPFAM" id="SSF47413">
    <property type="entry name" value="lambda repressor-like DNA-binding domains"/>
    <property type="match status" value="1"/>
</dbReference>
<keyword evidence="7" id="KW-1185">Reference proteome</keyword>
<dbReference type="Gene3D" id="1.10.260.40">
    <property type="entry name" value="lambda repressor-like DNA-binding domains"/>
    <property type="match status" value="1"/>
</dbReference>
<dbReference type="EMBL" id="JGZR01000006">
    <property type="protein sequence ID" value="KFJ03644.1"/>
    <property type="molecule type" value="Genomic_DNA"/>
</dbReference>
<evidence type="ECO:0000313" key="6">
    <source>
        <dbReference type="EMBL" id="KFJ03644.1"/>
    </source>
</evidence>
<dbReference type="PROSITE" id="PS00356">
    <property type="entry name" value="HTH_LACI_1"/>
    <property type="match status" value="1"/>
</dbReference>
<dbReference type="Gene3D" id="3.40.50.2300">
    <property type="match status" value="2"/>
</dbReference>
<organism evidence="6 7">
    <name type="scientific">Bifidobacterium subtile</name>
    <dbReference type="NCBI Taxonomy" id="77635"/>
    <lineage>
        <taxon>Bacteria</taxon>
        <taxon>Bacillati</taxon>
        <taxon>Actinomycetota</taxon>
        <taxon>Actinomycetes</taxon>
        <taxon>Bifidobacteriales</taxon>
        <taxon>Bifidobacteriaceae</taxon>
        <taxon>Bifidobacterium</taxon>
    </lineage>
</organism>
<dbReference type="Pfam" id="PF13377">
    <property type="entry name" value="Peripla_BP_3"/>
    <property type="match status" value="1"/>
</dbReference>
<dbReference type="InterPro" id="IPR028082">
    <property type="entry name" value="Peripla_BP_I"/>
</dbReference>
<evidence type="ECO:0000256" key="3">
    <source>
        <dbReference type="ARBA" id="ARBA00023163"/>
    </source>
</evidence>
<dbReference type="GO" id="GO:0003700">
    <property type="term" value="F:DNA-binding transcription factor activity"/>
    <property type="evidence" value="ECO:0007669"/>
    <property type="project" value="TreeGrafter"/>
</dbReference>
<dbReference type="Pfam" id="PF00356">
    <property type="entry name" value="LacI"/>
    <property type="match status" value="1"/>
</dbReference>
<dbReference type="RefSeq" id="WP_024464405.1">
    <property type="nucleotide sequence ID" value="NZ_CP062939.1"/>
</dbReference>
<dbReference type="InterPro" id="IPR000843">
    <property type="entry name" value="HTH_LacI"/>
</dbReference>
<comment type="caution">
    <text evidence="6">The sequence shown here is derived from an EMBL/GenBank/DDBJ whole genome shotgun (WGS) entry which is preliminary data.</text>
</comment>
<dbReference type="PROSITE" id="PS50932">
    <property type="entry name" value="HTH_LACI_2"/>
    <property type="match status" value="1"/>
</dbReference>
<keyword evidence="3" id="KW-0804">Transcription</keyword>
<dbReference type="SMART" id="SM00354">
    <property type="entry name" value="HTH_LACI"/>
    <property type="match status" value="1"/>
</dbReference>
<dbReference type="eggNOG" id="COG1609">
    <property type="taxonomic scope" value="Bacteria"/>
</dbReference>
<dbReference type="AlphaFoldDB" id="A0A087E793"/>
<dbReference type="GO" id="GO:0000976">
    <property type="term" value="F:transcription cis-regulatory region binding"/>
    <property type="evidence" value="ECO:0007669"/>
    <property type="project" value="TreeGrafter"/>
</dbReference>
<name>A0A087E793_9BIFI</name>
<dbReference type="SUPFAM" id="SSF53822">
    <property type="entry name" value="Periplasmic binding protein-like I"/>
    <property type="match status" value="1"/>
</dbReference>
<keyword evidence="1" id="KW-0805">Transcription regulation</keyword>
<gene>
    <name evidence="6" type="ORF">BISU_0117</name>
</gene>
<dbReference type="InterPro" id="IPR046335">
    <property type="entry name" value="LacI/GalR-like_sensor"/>
</dbReference>
<dbReference type="CDD" id="cd01392">
    <property type="entry name" value="HTH_LacI"/>
    <property type="match status" value="1"/>
</dbReference>
<dbReference type="InterPro" id="IPR010982">
    <property type="entry name" value="Lambda_DNA-bd_dom_sf"/>
</dbReference>
<feature type="region of interest" description="Disordered" evidence="4">
    <location>
        <begin position="321"/>
        <end position="340"/>
    </location>
</feature>
<evidence type="ECO:0000256" key="1">
    <source>
        <dbReference type="ARBA" id="ARBA00023015"/>
    </source>
</evidence>
<protein>
    <submittedName>
        <fullName evidence="6">Transcriptional regulator, LacI family</fullName>
    </submittedName>
</protein>
<proteinExistence type="predicted"/>
<evidence type="ECO:0000259" key="5">
    <source>
        <dbReference type="PROSITE" id="PS50932"/>
    </source>
</evidence>
<dbReference type="CDD" id="cd06267">
    <property type="entry name" value="PBP1_LacI_sugar_binding-like"/>
    <property type="match status" value="1"/>
</dbReference>
<evidence type="ECO:0000256" key="2">
    <source>
        <dbReference type="ARBA" id="ARBA00023125"/>
    </source>
</evidence>